<evidence type="ECO:0008006" key="2">
    <source>
        <dbReference type="Google" id="ProtNLM"/>
    </source>
</evidence>
<dbReference type="EMBL" id="KI913979">
    <property type="protein sequence ID" value="ETV95893.1"/>
    <property type="molecule type" value="Genomic_DNA"/>
</dbReference>
<reference evidence="1" key="1">
    <citation type="submission" date="2013-12" db="EMBL/GenBank/DDBJ databases">
        <title>The Genome Sequence of Aphanomyces invadans NJM9701.</title>
        <authorList>
            <consortium name="The Broad Institute Genomics Platform"/>
            <person name="Russ C."/>
            <person name="Tyler B."/>
            <person name="van West P."/>
            <person name="Dieguez-Uribeondo J."/>
            <person name="Young S.K."/>
            <person name="Zeng Q."/>
            <person name="Gargeya S."/>
            <person name="Fitzgerald M."/>
            <person name="Abouelleil A."/>
            <person name="Alvarado L."/>
            <person name="Chapman S.B."/>
            <person name="Gainer-Dewar J."/>
            <person name="Goldberg J."/>
            <person name="Griggs A."/>
            <person name="Gujja S."/>
            <person name="Hansen M."/>
            <person name="Howarth C."/>
            <person name="Imamovic A."/>
            <person name="Ireland A."/>
            <person name="Larimer J."/>
            <person name="McCowan C."/>
            <person name="Murphy C."/>
            <person name="Pearson M."/>
            <person name="Poon T.W."/>
            <person name="Priest M."/>
            <person name="Roberts A."/>
            <person name="Saif S."/>
            <person name="Shea T."/>
            <person name="Sykes S."/>
            <person name="Wortman J."/>
            <person name="Nusbaum C."/>
            <person name="Birren B."/>
        </authorList>
    </citation>
    <scope>NUCLEOTIDE SEQUENCE [LARGE SCALE GENOMIC DNA]</scope>
    <source>
        <strain evidence="1">NJM9701</strain>
    </source>
</reference>
<dbReference type="VEuPathDB" id="FungiDB:H310_10931"/>
<organism evidence="1">
    <name type="scientific">Aphanomyces invadans</name>
    <dbReference type="NCBI Taxonomy" id="157072"/>
    <lineage>
        <taxon>Eukaryota</taxon>
        <taxon>Sar</taxon>
        <taxon>Stramenopiles</taxon>
        <taxon>Oomycota</taxon>
        <taxon>Saprolegniomycetes</taxon>
        <taxon>Saprolegniales</taxon>
        <taxon>Verrucalvaceae</taxon>
        <taxon>Aphanomyces</taxon>
    </lineage>
</organism>
<protein>
    <recommendedName>
        <fullName evidence="2">PX domain-containing protein</fullName>
    </recommendedName>
</protein>
<dbReference type="GO" id="GO:0035091">
    <property type="term" value="F:phosphatidylinositol binding"/>
    <property type="evidence" value="ECO:0007669"/>
    <property type="project" value="InterPro"/>
</dbReference>
<dbReference type="RefSeq" id="XP_008875644.1">
    <property type="nucleotide sequence ID" value="XM_008877422.1"/>
</dbReference>
<dbReference type="InterPro" id="IPR036871">
    <property type="entry name" value="PX_dom_sf"/>
</dbReference>
<accession>A0A024TPH5</accession>
<dbReference type="Gene3D" id="3.30.1520.10">
    <property type="entry name" value="Phox-like domain"/>
    <property type="match status" value="1"/>
</dbReference>
<name>A0A024TPH5_9STRA</name>
<dbReference type="SUPFAM" id="SSF64268">
    <property type="entry name" value="PX domain"/>
    <property type="match status" value="1"/>
</dbReference>
<dbReference type="OrthoDB" id="68157at2759"/>
<dbReference type="GeneID" id="20087981"/>
<proteinExistence type="predicted"/>
<dbReference type="AlphaFoldDB" id="A0A024TPH5"/>
<evidence type="ECO:0000313" key="1">
    <source>
        <dbReference type="EMBL" id="ETV95893.1"/>
    </source>
</evidence>
<dbReference type="CDD" id="cd06093">
    <property type="entry name" value="PX_domain"/>
    <property type="match status" value="1"/>
</dbReference>
<gene>
    <name evidence="1" type="ORF">H310_10931</name>
</gene>
<sequence>MESMQHGGAAKDDSGPAPPSIESMLFSVEVSQSGPASYKAAAVPPGHGSHHITFDITISFGFLTTWTVQHRYSKVRTFAKALRSILHASSSSRCTEISDKLVAIVNAGLPSSHRFLHLLQSRPRFIATRAMALQSYIEGLLNTHARCIMQCGANAGSDFARPMCYLVQQIQTFLGMDKEPSILQNIGGYIRPAAHQAPPGIDVDSITPSITSASKATQVP</sequence>